<dbReference type="InterPro" id="IPR043129">
    <property type="entry name" value="ATPase_NBD"/>
</dbReference>
<name>A0A427B5P8_ENSVE</name>
<comment type="similarity">
    <text evidence="1">Belongs to the FGGY kinase family.</text>
</comment>
<dbReference type="Gene3D" id="3.30.420.40">
    <property type="match status" value="1"/>
</dbReference>
<dbReference type="AlphaFoldDB" id="A0A427B5P8"/>
<evidence type="ECO:0000256" key="1">
    <source>
        <dbReference type="ARBA" id="ARBA00009156"/>
    </source>
</evidence>
<organism evidence="5 6">
    <name type="scientific">Ensete ventricosum</name>
    <name type="common">Abyssinian banana</name>
    <name type="synonym">Musa ensete</name>
    <dbReference type="NCBI Taxonomy" id="4639"/>
    <lineage>
        <taxon>Eukaryota</taxon>
        <taxon>Viridiplantae</taxon>
        <taxon>Streptophyta</taxon>
        <taxon>Embryophyta</taxon>
        <taxon>Tracheophyta</taxon>
        <taxon>Spermatophyta</taxon>
        <taxon>Magnoliopsida</taxon>
        <taxon>Liliopsida</taxon>
        <taxon>Zingiberales</taxon>
        <taxon>Musaceae</taxon>
        <taxon>Ensete</taxon>
    </lineage>
</organism>
<feature type="domain" description="Carbohydrate kinase FGGY N-terminal" evidence="4">
    <location>
        <begin position="171"/>
        <end position="276"/>
    </location>
</feature>
<comment type="caution">
    <text evidence="5">The sequence shown here is derived from an EMBL/GenBank/DDBJ whole genome shotgun (WGS) entry which is preliminary data.</text>
</comment>
<evidence type="ECO:0000256" key="3">
    <source>
        <dbReference type="ARBA" id="ARBA00022777"/>
    </source>
</evidence>
<dbReference type="SUPFAM" id="SSF53067">
    <property type="entry name" value="Actin-like ATPase domain"/>
    <property type="match status" value="1"/>
</dbReference>
<proteinExistence type="inferred from homology"/>
<dbReference type="FunFam" id="3.30.420.40:FF:000118">
    <property type="entry name" value="Xylulose kinase 2"/>
    <property type="match status" value="1"/>
</dbReference>
<protein>
    <recommendedName>
        <fullName evidence="4">Carbohydrate kinase FGGY N-terminal domain-containing protein</fullName>
    </recommendedName>
</protein>
<dbReference type="PANTHER" id="PTHR10196:SF57">
    <property type="entry name" value="XYLULOSE KINASE"/>
    <property type="match status" value="1"/>
</dbReference>
<sequence>MAGLLPSDALFLGFDSSTQYAPSSPSVSNIFQKIFVLNLSDCRKVEIFRAYLLSLKATVLDGNLVIVNSESVHFDTELPHYSTKDGVYRDPSGNGRIVSPTLMWVEALDVLLEKLKSKVDYGKVVAISGSGQQHGSVYWNKRGKAILTSLDPKKPLRSQLEDAFSVRDSPIWMDSSTTSQCRELEKAVGGALELSKLTGSRAYERFTGPQIRKIYQTQPDVYNDTERISLVSSFIASILIGNYASIDETDGAGMNLMDVKQRVWSKTILEVSSINIDLCYQMRQL</sequence>
<evidence type="ECO:0000313" key="5">
    <source>
        <dbReference type="EMBL" id="RRT83809.1"/>
    </source>
</evidence>
<gene>
    <name evidence="5" type="ORF">B296_00008349</name>
</gene>
<evidence type="ECO:0000256" key="2">
    <source>
        <dbReference type="ARBA" id="ARBA00022679"/>
    </source>
</evidence>
<dbReference type="GO" id="GO:0005997">
    <property type="term" value="P:xylulose metabolic process"/>
    <property type="evidence" value="ECO:0007669"/>
    <property type="project" value="TreeGrafter"/>
</dbReference>
<accession>A0A427B5P8</accession>
<keyword evidence="3" id="KW-0418">Kinase</keyword>
<dbReference type="EMBL" id="AMZH03000428">
    <property type="protein sequence ID" value="RRT83809.1"/>
    <property type="molecule type" value="Genomic_DNA"/>
</dbReference>
<keyword evidence="2" id="KW-0808">Transferase</keyword>
<evidence type="ECO:0000259" key="4">
    <source>
        <dbReference type="Pfam" id="PF00370"/>
    </source>
</evidence>
<dbReference type="InterPro" id="IPR018484">
    <property type="entry name" value="FGGY_N"/>
</dbReference>
<dbReference type="Pfam" id="PF00370">
    <property type="entry name" value="FGGY_N"/>
    <property type="match status" value="1"/>
</dbReference>
<evidence type="ECO:0000313" key="6">
    <source>
        <dbReference type="Proteomes" id="UP000287651"/>
    </source>
</evidence>
<dbReference type="GO" id="GO:0005829">
    <property type="term" value="C:cytosol"/>
    <property type="evidence" value="ECO:0007669"/>
    <property type="project" value="TreeGrafter"/>
</dbReference>
<reference evidence="5 6" key="1">
    <citation type="journal article" date="2014" name="Agronomy (Basel)">
        <title>A Draft Genome Sequence for Ensete ventricosum, the Drought-Tolerant Tree Against Hunger.</title>
        <authorList>
            <person name="Harrison J."/>
            <person name="Moore K.A."/>
            <person name="Paszkiewicz K."/>
            <person name="Jones T."/>
            <person name="Grant M."/>
            <person name="Ambacheew D."/>
            <person name="Muzemil S."/>
            <person name="Studholme D.J."/>
        </authorList>
    </citation>
    <scope>NUCLEOTIDE SEQUENCE [LARGE SCALE GENOMIC DNA]</scope>
</reference>
<dbReference type="PANTHER" id="PTHR10196">
    <property type="entry name" value="SUGAR KINASE"/>
    <property type="match status" value="1"/>
</dbReference>
<dbReference type="GO" id="GO:0004856">
    <property type="term" value="F:D-xylulokinase activity"/>
    <property type="evidence" value="ECO:0007669"/>
    <property type="project" value="TreeGrafter"/>
</dbReference>
<dbReference type="Proteomes" id="UP000287651">
    <property type="component" value="Unassembled WGS sequence"/>
</dbReference>